<keyword evidence="7" id="KW-1185">Reference proteome</keyword>
<reference evidence="6 7" key="1">
    <citation type="journal article" date="2022" name="G3 (Bethesda)">
        <title>Evaluating Illumina-, Nanopore-, and PacBio-based genome assembly strategies with the bald notothen, Trematomus borchgrevinki.</title>
        <authorList>
            <person name="Rayamajhi N."/>
            <person name="Cheng C.C."/>
            <person name="Catchen J.M."/>
        </authorList>
    </citation>
    <scope>NUCLEOTIDE SEQUENCE [LARGE SCALE GENOMIC DNA]</scope>
    <source>
        <strain evidence="6">AGRC-2024</strain>
    </source>
</reference>
<organism evidence="6 7">
    <name type="scientific">Pagothenia borchgrevinki</name>
    <name type="common">Bald rockcod</name>
    <name type="synonym">Trematomus borchgrevinki</name>
    <dbReference type="NCBI Taxonomy" id="8213"/>
    <lineage>
        <taxon>Eukaryota</taxon>
        <taxon>Metazoa</taxon>
        <taxon>Chordata</taxon>
        <taxon>Craniata</taxon>
        <taxon>Vertebrata</taxon>
        <taxon>Euteleostomi</taxon>
        <taxon>Actinopterygii</taxon>
        <taxon>Neopterygii</taxon>
        <taxon>Teleostei</taxon>
        <taxon>Neoteleostei</taxon>
        <taxon>Acanthomorphata</taxon>
        <taxon>Eupercaria</taxon>
        <taxon>Perciformes</taxon>
        <taxon>Notothenioidei</taxon>
        <taxon>Nototheniidae</taxon>
        <taxon>Pagothenia</taxon>
    </lineage>
</organism>
<dbReference type="Pfam" id="PF13895">
    <property type="entry name" value="Ig_2"/>
    <property type="match status" value="1"/>
</dbReference>
<keyword evidence="3" id="KW-1133">Transmembrane helix</keyword>
<dbReference type="PROSITE" id="PS50835">
    <property type="entry name" value="IG_LIKE"/>
    <property type="match status" value="1"/>
</dbReference>
<evidence type="ECO:0000256" key="1">
    <source>
        <dbReference type="ARBA" id="ARBA00022729"/>
    </source>
</evidence>
<reference evidence="6 7" key="2">
    <citation type="journal article" date="2024" name="G3 (Bethesda)">
        <title>The genome of the cryopelagic Antarctic bald notothen, Trematomus borchgrevinki.</title>
        <authorList>
            <person name="Rayamajhi N."/>
            <person name="Rivera-Colon A.G."/>
            <person name="Minhas B.F."/>
            <person name="Cheng C.C."/>
            <person name="Catchen J.M."/>
        </authorList>
    </citation>
    <scope>NUCLEOTIDE SEQUENCE [LARGE SCALE GENOMIC DNA]</scope>
    <source>
        <strain evidence="6">AGRC-2024</strain>
    </source>
</reference>
<comment type="caution">
    <text evidence="6">The sequence shown here is derived from an EMBL/GenBank/DDBJ whole genome shotgun (WGS) entry which is preliminary data.</text>
</comment>
<feature type="transmembrane region" description="Helical" evidence="3">
    <location>
        <begin position="205"/>
        <end position="230"/>
    </location>
</feature>
<evidence type="ECO:0000313" key="7">
    <source>
        <dbReference type="Proteomes" id="UP001619887"/>
    </source>
</evidence>
<dbReference type="InterPro" id="IPR003599">
    <property type="entry name" value="Ig_sub"/>
</dbReference>
<dbReference type="PANTHER" id="PTHR11481">
    <property type="entry name" value="IMMUNOGLOBULIN FC RECEPTOR"/>
    <property type="match status" value="1"/>
</dbReference>
<proteinExistence type="predicted"/>
<dbReference type="SUPFAM" id="SSF48726">
    <property type="entry name" value="Immunoglobulin"/>
    <property type="match status" value="2"/>
</dbReference>
<protein>
    <recommendedName>
        <fullName evidence="5">Ig-like domain-containing protein</fullName>
    </recommendedName>
</protein>
<feature type="domain" description="Ig-like" evidence="5">
    <location>
        <begin position="110"/>
        <end position="191"/>
    </location>
</feature>
<feature type="chain" id="PRO_5044804763" description="Ig-like domain-containing protein" evidence="4">
    <location>
        <begin position="26"/>
        <end position="240"/>
    </location>
</feature>
<evidence type="ECO:0000256" key="4">
    <source>
        <dbReference type="SAM" id="SignalP"/>
    </source>
</evidence>
<dbReference type="PANTHER" id="PTHR11481:SF64">
    <property type="entry name" value="FC RECEPTOR-LIKE PROTEIN 4"/>
    <property type="match status" value="1"/>
</dbReference>
<evidence type="ECO:0000256" key="3">
    <source>
        <dbReference type="SAM" id="Phobius"/>
    </source>
</evidence>
<keyword evidence="1 4" id="KW-0732">Signal</keyword>
<keyword evidence="3" id="KW-0472">Membrane</keyword>
<evidence type="ECO:0000259" key="5">
    <source>
        <dbReference type="PROSITE" id="PS50835"/>
    </source>
</evidence>
<accession>A0ABD2G9N0</accession>
<dbReference type="AlphaFoldDB" id="A0ABD2G9N0"/>
<dbReference type="EMBL" id="JBIYXZ010002080">
    <property type="protein sequence ID" value="KAL3050829.1"/>
    <property type="molecule type" value="Genomic_DNA"/>
</dbReference>
<dbReference type="InterPro" id="IPR036179">
    <property type="entry name" value="Ig-like_dom_sf"/>
</dbReference>
<dbReference type="SMART" id="SM00409">
    <property type="entry name" value="IG"/>
    <property type="match status" value="2"/>
</dbReference>
<evidence type="ECO:0000313" key="6">
    <source>
        <dbReference type="EMBL" id="KAL3050829.1"/>
    </source>
</evidence>
<dbReference type="Proteomes" id="UP001619887">
    <property type="component" value="Unassembled WGS sequence"/>
</dbReference>
<dbReference type="InterPro" id="IPR013783">
    <property type="entry name" value="Ig-like_fold"/>
</dbReference>
<name>A0ABD2G9N0_PAGBO</name>
<feature type="signal peptide" evidence="4">
    <location>
        <begin position="1"/>
        <end position="25"/>
    </location>
</feature>
<dbReference type="InterPro" id="IPR050488">
    <property type="entry name" value="Ig_Fc_receptor"/>
</dbReference>
<dbReference type="InterPro" id="IPR007110">
    <property type="entry name" value="Ig-like_dom"/>
</dbReference>
<sequence length="240" mass="26152">MEVTALCFTPLMLIILGAHVQNNEAAFRIVPTRLQLFEQESVSFHCEGLDGSTQLRGIRDAGEFISTCSERTPVLYCTIKRAYSGDSGDYWCEADGGERSHSVTISVNAGSVILESPVLPVREGSAVTLSCRNKTTTSSILSADFYKDGRLIRSSSTGNITIQRVSKSDEGLYKCSISEGGESPESWLAVRAVHRETCPSSDHSLHVLLVLRTVFTVVMVALLLLLVGLLHCGKLRVTQK</sequence>
<keyword evidence="2" id="KW-1015">Disulfide bond</keyword>
<evidence type="ECO:0000256" key="2">
    <source>
        <dbReference type="ARBA" id="ARBA00023157"/>
    </source>
</evidence>
<dbReference type="Gene3D" id="2.60.40.10">
    <property type="entry name" value="Immunoglobulins"/>
    <property type="match status" value="2"/>
</dbReference>
<gene>
    <name evidence="6" type="ORF">OYC64_001152</name>
</gene>
<keyword evidence="3" id="KW-0812">Transmembrane</keyword>